<accession>A0ABU3BUQ4</accession>
<dbReference type="RefSeq" id="WP_311665512.1">
    <property type="nucleotide sequence ID" value="NZ_JAVRHT010000047.1"/>
</dbReference>
<dbReference type="PANTHER" id="PTHR30164">
    <property type="entry name" value="MTFA PEPTIDASE"/>
    <property type="match status" value="1"/>
</dbReference>
<comment type="caution">
    <text evidence="2">The sequence shown here is derived from an EMBL/GenBank/DDBJ whole genome shotgun (WGS) entry which is preliminary data.</text>
</comment>
<reference evidence="2 3" key="1">
    <citation type="submission" date="2023-09" db="EMBL/GenBank/DDBJ databases">
        <authorList>
            <person name="Rey-Velasco X."/>
        </authorList>
    </citation>
    <scope>NUCLEOTIDE SEQUENCE [LARGE SCALE GENOMIC DNA]</scope>
    <source>
        <strain evidence="2 3">F394</strain>
    </source>
</reference>
<dbReference type="InterPro" id="IPR024079">
    <property type="entry name" value="MetalloPept_cat_dom_sf"/>
</dbReference>
<dbReference type="Gene3D" id="1.10.472.150">
    <property type="entry name" value="Glucose-regulated metallo-peptidase M90, N-terminal domain"/>
    <property type="match status" value="1"/>
</dbReference>
<dbReference type="InterPro" id="IPR042252">
    <property type="entry name" value="MtfA_N"/>
</dbReference>
<name>A0ABU3BUQ4_9BACT</name>
<sequence length="304" mass="33546">MRALRPSDLLVPVLWGGLGALLAGLAVGRGGAGAAWGVGVGLAAWAAVVAWTLRRPLRRLRLARRPFPPDDRAWLDAHVAVYAALDRTARARFERDVTWLTDGLTFEGAGGVVPDDRLRLMVAAGAAVLLHGHPDWEIPTERTVLLVPDTFDEAYGDEEPGLYDGMVHSQGPIVLSVRAVEDGWARRDGYNVVLHELAHVFDFEGWEADGAPSFLDPRSADAWRDLVRREMRRAERGDGVLRSYAATAPAELFAVATEQFFERPARLRNRHPELFDALVAFYNATPPDEDAPDADGSLMARRWR</sequence>
<dbReference type="PANTHER" id="PTHR30164:SF2">
    <property type="entry name" value="PROTEIN MTFA"/>
    <property type="match status" value="1"/>
</dbReference>
<keyword evidence="3" id="KW-1185">Reference proteome</keyword>
<keyword evidence="1" id="KW-1133">Transmembrane helix</keyword>
<dbReference type="CDD" id="cd20169">
    <property type="entry name" value="Peptidase_M90_mtfA"/>
    <property type="match status" value="1"/>
</dbReference>
<evidence type="ECO:0000313" key="3">
    <source>
        <dbReference type="Proteomes" id="UP001267426"/>
    </source>
</evidence>
<protein>
    <submittedName>
        <fullName evidence="2">M90 family metallopeptidase</fullName>
    </submittedName>
</protein>
<dbReference type="Pfam" id="PF06167">
    <property type="entry name" value="Peptidase_M90"/>
    <property type="match status" value="1"/>
</dbReference>
<dbReference type="Gene3D" id="3.40.390.10">
    <property type="entry name" value="Collagenase (Catalytic Domain)"/>
    <property type="match status" value="1"/>
</dbReference>
<dbReference type="Proteomes" id="UP001267426">
    <property type="component" value="Unassembled WGS sequence"/>
</dbReference>
<evidence type="ECO:0000313" key="2">
    <source>
        <dbReference type="EMBL" id="MDT0633028.1"/>
    </source>
</evidence>
<keyword evidence="1" id="KW-0812">Transmembrane</keyword>
<feature type="transmembrane region" description="Helical" evidence="1">
    <location>
        <begin position="9"/>
        <end position="28"/>
    </location>
</feature>
<organism evidence="2 3">
    <name type="scientific">Rubrivirga litoralis</name>
    <dbReference type="NCBI Taxonomy" id="3075598"/>
    <lineage>
        <taxon>Bacteria</taxon>
        <taxon>Pseudomonadati</taxon>
        <taxon>Rhodothermota</taxon>
        <taxon>Rhodothermia</taxon>
        <taxon>Rhodothermales</taxon>
        <taxon>Rubricoccaceae</taxon>
        <taxon>Rubrivirga</taxon>
    </lineage>
</organism>
<gene>
    <name evidence="2" type="ORF">RM540_14825</name>
</gene>
<dbReference type="EMBL" id="JAVRHT010000047">
    <property type="protein sequence ID" value="MDT0633028.1"/>
    <property type="molecule type" value="Genomic_DNA"/>
</dbReference>
<feature type="transmembrane region" description="Helical" evidence="1">
    <location>
        <begin position="34"/>
        <end position="53"/>
    </location>
</feature>
<dbReference type="InterPro" id="IPR010384">
    <property type="entry name" value="MtfA_fam"/>
</dbReference>
<evidence type="ECO:0000256" key="1">
    <source>
        <dbReference type="SAM" id="Phobius"/>
    </source>
</evidence>
<keyword evidence="1" id="KW-0472">Membrane</keyword>
<proteinExistence type="predicted"/>
<dbReference type="SUPFAM" id="SSF55486">
    <property type="entry name" value="Metalloproteases ('zincins'), catalytic domain"/>
    <property type="match status" value="1"/>
</dbReference>